<reference evidence="2" key="1">
    <citation type="submission" date="2020-12" db="EMBL/GenBank/DDBJ databases">
        <title>Geomonas sp. Red875, isolated from river sediment.</title>
        <authorList>
            <person name="Xu Z."/>
            <person name="Zhang Z."/>
            <person name="Masuda Y."/>
            <person name="Itoh H."/>
            <person name="Senoo K."/>
        </authorList>
    </citation>
    <scope>NUCLEOTIDE SEQUENCE</scope>
    <source>
        <strain evidence="2">Red875</strain>
    </source>
</reference>
<evidence type="ECO:0000256" key="1">
    <source>
        <dbReference type="SAM" id="SignalP"/>
    </source>
</evidence>
<keyword evidence="2" id="KW-0378">Hydrolase</keyword>
<evidence type="ECO:0000313" key="2">
    <source>
        <dbReference type="EMBL" id="MBJ6723968.1"/>
    </source>
</evidence>
<keyword evidence="1" id="KW-0732">Signal</keyword>
<dbReference type="InterPro" id="IPR007428">
    <property type="entry name" value="MlaA"/>
</dbReference>
<name>A0A8J7JBK0_9BACT</name>
<sequence>MMRTLTVLFLCLFLAPASTRGADPEYGYPLRSAFGSSIIGTPEKLKPKLPEYVPTRTLELEIFPDRKKPPVFFYDHGLVSTLAYQKKKAPLVFLIASYGASNLSSAQQTLMKTLYQAGFHVITLPSSTHPNFIISASSSSVPGDLTADAVDMYRAMEAAWNAVKHKIEVSDFYLVGTSLGATQAAFVARYDEERQFFKFRKVMLINPSVNLYNSVNMIEALLAKIPGGSNREGEFFNRMLTRFISFYRAGNFVSFNDQFLFAVYQEQLFSNDEAGALIGLSYRVNLAGQIFASDVMTNSGYIVPKNLVLHYTDPLSDYFQVATHLSFFQFFNEYLFPYFRSQNPGLTQDAFIRSQGLKAIDPYLRDNPKFGVITNENDFILAPGELDYLKGLFGPNIKVYPWGGHLGNLEYRDNLAYLVEFLKREGGKP</sequence>
<dbReference type="Proteomes" id="UP000636888">
    <property type="component" value="Unassembled WGS sequence"/>
</dbReference>
<dbReference type="GO" id="GO:0016020">
    <property type="term" value="C:membrane"/>
    <property type="evidence" value="ECO:0007669"/>
    <property type="project" value="InterPro"/>
</dbReference>
<feature type="signal peptide" evidence="1">
    <location>
        <begin position="1"/>
        <end position="22"/>
    </location>
</feature>
<dbReference type="RefSeq" id="WP_199382807.1">
    <property type="nucleotide sequence ID" value="NZ_JAEMHM010000003.1"/>
</dbReference>
<dbReference type="EMBL" id="JAEMHM010000003">
    <property type="protein sequence ID" value="MBJ6723968.1"/>
    <property type="molecule type" value="Genomic_DNA"/>
</dbReference>
<dbReference type="InterPro" id="IPR029058">
    <property type="entry name" value="AB_hydrolase_fold"/>
</dbReference>
<dbReference type="GO" id="GO:0016787">
    <property type="term" value="F:hydrolase activity"/>
    <property type="evidence" value="ECO:0007669"/>
    <property type="project" value="UniProtKB-KW"/>
</dbReference>
<dbReference type="Gene3D" id="3.40.50.1820">
    <property type="entry name" value="alpha/beta hydrolase"/>
    <property type="match status" value="1"/>
</dbReference>
<protein>
    <submittedName>
        <fullName evidence="2">Alpha/beta hydrolase</fullName>
    </submittedName>
</protein>
<feature type="chain" id="PRO_5035171960" evidence="1">
    <location>
        <begin position="23"/>
        <end position="429"/>
    </location>
</feature>
<comment type="caution">
    <text evidence="2">The sequence shown here is derived from an EMBL/GenBank/DDBJ whole genome shotgun (WGS) entry which is preliminary data.</text>
</comment>
<organism evidence="2 3">
    <name type="scientific">Geomesophilobacter sediminis</name>
    <dbReference type="NCBI Taxonomy" id="2798584"/>
    <lineage>
        <taxon>Bacteria</taxon>
        <taxon>Pseudomonadati</taxon>
        <taxon>Thermodesulfobacteriota</taxon>
        <taxon>Desulfuromonadia</taxon>
        <taxon>Geobacterales</taxon>
        <taxon>Geobacteraceae</taxon>
        <taxon>Geomesophilobacter</taxon>
    </lineage>
</organism>
<dbReference type="AlphaFoldDB" id="A0A8J7JBK0"/>
<evidence type="ECO:0000313" key="3">
    <source>
        <dbReference type="Proteomes" id="UP000636888"/>
    </source>
</evidence>
<dbReference type="PANTHER" id="PTHR30035:SF1">
    <property type="entry name" value="AB HYDROLASE-1 DOMAIN-CONTAINING PROTEIN"/>
    <property type="match status" value="1"/>
</dbReference>
<dbReference type="PANTHER" id="PTHR30035">
    <property type="entry name" value="LIPOPROTEIN VACJ-RELATED"/>
    <property type="match status" value="1"/>
</dbReference>
<dbReference type="SUPFAM" id="SSF53474">
    <property type="entry name" value="alpha/beta-Hydrolases"/>
    <property type="match status" value="1"/>
</dbReference>
<proteinExistence type="predicted"/>
<gene>
    <name evidence="2" type="ORF">JFN93_04540</name>
</gene>
<accession>A0A8J7JBK0</accession>
<keyword evidence="3" id="KW-1185">Reference proteome</keyword>